<dbReference type="UniPathway" id="UPA00053">
    <property type="reaction ID" value="UER00088"/>
</dbReference>
<comment type="subcellular location">
    <subcellularLocation>
        <location evidence="7">Cytoplasm</location>
    </subcellularLocation>
</comment>
<dbReference type="EC" id="2.7.1.71" evidence="7"/>
<keyword evidence="3 7" id="KW-0547">Nucleotide-binding</keyword>
<dbReference type="InterPro" id="IPR027417">
    <property type="entry name" value="P-loop_NTPase"/>
</dbReference>
<dbReference type="GO" id="GO:0004765">
    <property type="term" value="F:shikimate kinase activity"/>
    <property type="evidence" value="ECO:0007669"/>
    <property type="project" value="UniProtKB-UniRule"/>
</dbReference>
<evidence type="ECO:0000313" key="10">
    <source>
        <dbReference type="Proteomes" id="UP000516404"/>
    </source>
</evidence>
<comment type="similarity">
    <text evidence="7">Belongs to the shikimate kinase family.</text>
</comment>
<evidence type="ECO:0000256" key="3">
    <source>
        <dbReference type="ARBA" id="ARBA00022741"/>
    </source>
</evidence>
<feature type="binding site" evidence="7">
    <location>
        <position position="70"/>
    </location>
    <ligand>
        <name>substrate</name>
    </ligand>
</feature>
<dbReference type="PANTHER" id="PTHR21087:SF16">
    <property type="entry name" value="SHIKIMATE KINASE 1, CHLOROPLASTIC"/>
    <property type="match status" value="1"/>
</dbReference>
<dbReference type="HAMAP" id="MF_00109">
    <property type="entry name" value="Shikimate_kinase"/>
    <property type="match status" value="1"/>
</dbReference>
<dbReference type="Proteomes" id="UP000516404">
    <property type="component" value="Chromosome"/>
</dbReference>
<evidence type="ECO:0000256" key="2">
    <source>
        <dbReference type="ARBA" id="ARBA00022679"/>
    </source>
</evidence>
<comment type="catalytic activity">
    <reaction evidence="7">
        <text>shikimate + ATP = 3-phosphoshikimate + ADP + H(+)</text>
        <dbReference type="Rhea" id="RHEA:13121"/>
        <dbReference type="ChEBI" id="CHEBI:15378"/>
        <dbReference type="ChEBI" id="CHEBI:30616"/>
        <dbReference type="ChEBI" id="CHEBI:36208"/>
        <dbReference type="ChEBI" id="CHEBI:145989"/>
        <dbReference type="ChEBI" id="CHEBI:456216"/>
        <dbReference type="EC" id="2.7.1.71"/>
    </reaction>
</comment>
<dbReference type="InterPro" id="IPR000623">
    <property type="entry name" value="Shikimate_kinase/TSH1"/>
</dbReference>
<organism evidence="9 10">
    <name type="scientific">Rothia terrae</name>
    <dbReference type="NCBI Taxonomy" id="396015"/>
    <lineage>
        <taxon>Bacteria</taxon>
        <taxon>Bacillati</taxon>
        <taxon>Actinomycetota</taxon>
        <taxon>Actinomycetes</taxon>
        <taxon>Micrococcales</taxon>
        <taxon>Micrococcaceae</taxon>
        <taxon>Rothia</taxon>
    </lineage>
</organism>
<dbReference type="EMBL" id="CP061539">
    <property type="protein sequence ID" value="QNV36849.1"/>
    <property type="molecule type" value="Genomic_DNA"/>
</dbReference>
<dbReference type="CDD" id="cd00464">
    <property type="entry name" value="SK"/>
    <property type="match status" value="1"/>
</dbReference>
<feature type="binding site" evidence="7">
    <location>
        <position position="118"/>
    </location>
    <ligand>
        <name>substrate</name>
    </ligand>
</feature>
<proteinExistence type="inferred from homology"/>
<evidence type="ECO:0000256" key="7">
    <source>
        <dbReference type="HAMAP-Rule" id="MF_00109"/>
    </source>
</evidence>
<gene>
    <name evidence="7" type="primary">aroK</name>
    <name evidence="9" type="ORF">IDM49_06090</name>
</gene>
<dbReference type="GO" id="GO:0005829">
    <property type="term" value="C:cytosol"/>
    <property type="evidence" value="ECO:0007669"/>
    <property type="project" value="TreeGrafter"/>
</dbReference>
<keyword evidence="5 7" id="KW-0067">ATP-binding</keyword>
<dbReference type="AlphaFoldDB" id="A0A7H2BB03"/>
<comment type="cofactor">
    <cofactor evidence="7">
        <name>Mg(2+)</name>
        <dbReference type="ChEBI" id="CHEBI:18420"/>
    </cofactor>
    <text evidence="7">Binds 1 Mg(2+) ion per subunit.</text>
</comment>
<dbReference type="PANTHER" id="PTHR21087">
    <property type="entry name" value="SHIKIMATE KINASE"/>
    <property type="match status" value="1"/>
</dbReference>
<sequence>MTSHHTDLSKASSAGNKPAELVDPQQLREIQEGYLDRQRPIVIIGPMAAGKSYVGTHLARFYGYEFIDSDYLIVERYGPVTDIFEVHGEEYFRKLEAEVISEVLNSPHHRNTVLSLGGGAPMTAEVAEMLKNETVVYIKVDVDTVKPRIVGNSKRPLLQPNPIEKWSQIFESRRERYEQLAKYTLDARGHRNITEMTSQIQQFVVDSRKAN</sequence>
<keyword evidence="1 7" id="KW-0028">Amino-acid biosynthesis</keyword>
<dbReference type="KEGG" id="rter:IDM49_06090"/>
<keyword evidence="10" id="KW-1185">Reference proteome</keyword>
<keyword evidence="7" id="KW-0963">Cytoplasm</keyword>
<evidence type="ECO:0000256" key="4">
    <source>
        <dbReference type="ARBA" id="ARBA00022777"/>
    </source>
</evidence>
<feature type="binding site" evidence="7">
    <location>
        <begin position="48"/>
        <end position="53"/>
    </location>
    <ligand>
        <name>ATP</name>
        <dbReference type="ChEBI" id="CHEBI:30616"/>
    </ligand>
</feature>
<dbReference type="InterPro" id="IPR031322">
    <property type="entry name" value="Shikimate/glucono_kinase"/>
</dbReference>
<feature type="binding site" evidence="7">
    <location>
        <position position="155"/>
    </location>
    <ligand>
        <name>ATP</name>
        <dbReference type="ChEBI" id="CHEBI:30616"/>
    </ligand>
</feature>
<dbReference type="GO" id="GO:0009073">
    <property type="term" value="P:aromatic amino acid family biosynthetic process"/>
    <property type="evidence" value="ECO:0007669"/>
    <property type="project" value="UniProtKB-KW"/>
</dbReference>
<keyword evidence="6 7" id="KW-0057">Aromatic amino acid biosynthesis</keyword>
<dbReference type="GO" id="GO:0000287">
    <property type="term" value="F:magnesium ion binding"/>
    <property type="evidence" value="ECO:0007669"/>
    <property type="project" value="UniProtKB-UniRule"/>
</dbReference>
<keyword evidence="2 7" id="KW-0808">Transferase</keyword>
<feature type="binding site" evidence="7">
    <location>
        <position position="191"/>
    </location>
    <ligand>
        <name>ATP</name>
        <dbReference type="ChEBI" id="CHEBI:30616"/>
    </ligand>
</feature>
<feature type="binding site" evidence="7">
    <location>
        <position position="173"/>
    </location>
    <ligand>
        <name>substrate</name>
    </ligand>
</feature>
<feature type="binding site" evidence="7">
    <location>
        <position position="93"/>
    </location>
    <ligand>
        <name>substrate</name>
    </ligand>
</feature>
<dbReference type="Gene3D" id="3.40.50.300">
    <property type="entry name" value="P-loop containing nucleotide triphosphate hydrolases"/>
    <property type="match status" value="1"/>
</dbReference>
<evidence type="ECO:0000256" key="8">
    <source>
        <dbReference type="SAM" id="MobiDB-lite"/>
    </source>
</evidence>
<keyword evidence="7" id="KW-0460">Magnesium</keyword>
<dbReference type="GO" id="GO:0008652">
    <property type="term" value="P:amino acid biosynthetic process"/>
    <property type="evidence" value="ECO:0007669"/>
    <property type="project" value="UniProtKB-KW"/>
</dbReference>
<dbReference type="Pfam" id="PF01202">
    <property type="entry name" value="SKI"/>
    <property type="match status" value="1"/>
</dbReference>
<evidence type="ECO:0000313" key="9">
    <source>
        <dbReference type="EMBL" id="QNV36849.1"/>
    </source>
</evidence>
<name>A0A7H2BB03_9MICC</name>
<dbReference type="RefSeq" id="WP_168613884.1">
    <property type="nucleotide sequence ID" value="NZ_BAAAOX010000021.1"/>
</dbReference>
<feature type="binding site" evidence="7">
    <location>
        <position position="52"/>
    </location>
    <ligand>
        <name>Mg(2+)</name>
        <dbReference type="ChEBI" id="CHEBI:18420"/>
    </ligand>
</feature>
<dbReference type="GeneID" id="96623801"/>
<dbReference type="SUPFAM" id="SSF52540">
    <property type="entry name" value="P-loop containing nucleoside triphosphate hydrolases"/>
    <property type="match status" value="1"/>
</dbReference>
<comment type="pathway">
    <text evidence="7">Metabolic intermediate biosynthesis; chorismate biosynthesis; chorismate from D-erythrose 4-phosphate and phosphoenolpyruvate: step 5/7.</text>
</comment>
<reference evidence="9 10" key="1">
    <citation type="submission" date="2020-09" db="EMBL/GenBank/DDBJ databases">
        <title>Investigation of environmental microbes.</title>
        <authorList>
            <person name="Ou Y."/>
            <person name="Kang Q."/>
        </authorList>
    </citation>
    <scope>NUCLEOTIDE SEQUENCE [LARGE SCALE GENOMIC DNA]</scope>
    <source>
        <strain evidence="9 10">KJZ-14</strain>
    </source>
</reference>
<keyword evidence="4 7" id="KW-0418">Kinase</keyword>
<dbReference type="GO" id="GO:0005524">
    <property type="term" value="F:ATP binding"/>
    <property type="evidence" value="ECO:0007669"/>
    <property type="project" value="UniProtKB-UniRule"/>
</dbReference>
<dbReference type="GO" id="GO:0009423">
    <property type="term" value="P:chorismate biosynthetic process"/>
    <property type="evidence" value="ECO:0007669"/>
    <property type="project" value="UniProtKB-UniRule"/>
</dbReference>
<dbReference type="PRINTS" id="PR01100">
    <property type="entry name" value="SHIKIMTKNASE"/>
</dbReference>
<protein>
    <recommendedName>
        <fullName evidence="7">Shikimate kinase</fullName>
        <shortName evidence="7">SK</shortName>
        <ecNumber evidence="7">2.7.1.71</ecNumber>
    </recommendedName>
</protein>
<evidence type="ECO:0000256" key="1">
    <source>
        <dbReference type="ARBA" id="ARBA00022605"/>
    </source>
</evidence>
<evidence type="ECO:0000256" key="6">
    <source>
        <dbReference type="ARBA" id="ARBA00023141"/>
    </source>
</evidence>
<comment type="function">
    <text evidence="7">Catalyzes the specific phosphorylation of the 3-hydroxyl group of shikimic acid using ATP as a cosubstrate.</text>
</comment>
<evidence type="ECO:0000256" key="5">
    <source>
        <dbReference type="ARBA" id="ARBA00022840"/>
    </source>
</evidence>
<feature type="region of interest" description="Disordered" evidence="8">
    <location>
        <begin position="1"/>
        <end position="23"/>
    </location>
</feature>
<keyword evidence="7" id="KW-0479">Metal-binding</keyword>
<comment type="subunit">
    <text evidence="7">Monomer.</text>
</comment>
<accession>A0A7H2BB03</accession>